<sequence>MLIYALAIAVCAFALDAGERERAEVAEARELDNEWRMLREPVPRLESAADNALRRRRLDASARGRQLMQQMQAAANRGARQFRIPAGDYHFGHTRFELRNARNMEVTASGVSFWFGWGGGMRVMTSEGVKWTASEAAPFIIDYDPPVVAQGRVIRTDQLASGRWVDAEFSTDYIMPNRNQTGNIFGEPKVKVAFWDPASRTMRRTPNEAVNVYLAGSTSLAPACEPNTGRNCGTTWRIQMAGRTTAMHRLLRNGDLISMHPRVFPHAIELVACERVVFEDAHIYGGTNIGVVESKGVGSHVYRRIKVTRRPGSANLMSVNADGFHSNSAEEGAQIIDSEIGYTGDDLVNIYGGIGIVVDRIGNRTLLVLDRKGAMDSNVKGGDVVRFHSIRTDTLPLVASARLASTPSHFGSWNEVLPNGSVVPKVNSLKTTLNAPPYSLGFPPSFSFDNDDLFQLTFPTDLPEGVQPLWTVAQVYEKSNRRAKISGSWLHDAYARSALAKTDGFSISDTLFQRGAGVYIGVVEINWLEGDLGFARAEVVDSRLEACGSPAIHSGRGETLLRGNVIQSSSVLPQYASPPPSPPPQPPVAGREPCGLNQPFTATETNLRSSGRWCGSLMAPASFNAARRDLCERHYVGTPEYSSECVYARTGSQWRPPPLGGGKPCGLNQPFTATETNLRSSGRWCGSLMAPASFNAARRDLCERHYAGTPEYSSECVYARTGNLEACGDFYIEIGDAATVGSDGYVPCSAGCEHCAMREKANRLGTRKMVCRQAGPNDPSAVYFSLCS</sequence>
<feature type="region of interest" description="Disordered" evidence="1">
    <location>
        <begin position="571"/>
        <end position="601"/>
    </location>
</feature>
<feature type="chain" id="PRO_5044224101" evidence="2">
    <location>
        <begin position="18"/>
        <end position="788"/>
    </location>
</feature>
<feature type="signal peptide" evidence="2">
    <location>
        <begin position="1"/>
        <end position="17"/>
    </location>
</feature>
<dbReference type="GeneID" id="17276653"/>
<evidence type="ECO:0000256" key="2">
    <source>
        <dbReference type="SAM" id="SignalP"/>
    </source>
</evidence>
<dbReference type="OMA" id="SECVYAR"/>
<dbReference type="AlphaFoldDB" id="A0A0D3K6J5"/>
<name>A0A0D3K6J5_EMIH1</name>
<reference evidence="3" key="2">
    <citation type="submission" date="2024-10" db="UniProtKB">
        <authorList>
            <consortium name="EnsemblProtists"/>
        </authorList>
    </citation>
    <scope>IDENTIFICATION</scope>
</reference>
<dbReference type="HOGENOM" id="CLU_356193_0_0_1"/>
<keyword evidence="4" id="KW-1185">Reference proteome</keyword>
<protein>
    <submittedName>
        <fullName evidence="3">Uncharacterized protein</fullName>
    </submittedName>
</protein>
<dbReference type="Proteomes" id="UP000013827">
    <property type="component" value="Unassembled WGS sequence"/>
</dbReference>
<evidence type="ECO:0000313" key="3">
    <source>
        <dbReference type="EnsemblProtists" id="EOD31380"/>
    </source>
</evidence>
<evidence type="ECO:0000256" key="1">
    <source>
        <dbReference type="SAM" id="MobiDB-lite"/>
    </source>
</evidence>
<dbReference type="eggNOG" id="ENOG502SRGP">
    <property type="taxonomic scope" value="Eukaryota"/>
</dbReference>
<accession>A0A0D3K6J5</accession>
<proteinExistence type="predicted"/>
<dbReference type="EnsemblProtists" id="EOD31380">
    <property type="protein sequence ID" value="EOD31380"/>
    <property type="gene ID" value="EMIHUDRAFT_231973"/>
</dbReference>
<reference evidence="4" key="1">
    <citation type="journal article" date="2013" name="Nature">
        <title>Pan genome of the phytoplankton Emiliania underpins its global distribution.</title>
        <authorList>
            <person name="Read B.A."/>
            <person name="Kegel J."/>
            <person name="Klute M.J."/>
            <person name="Kuo A."/>
            <person name="Lefebvre S.C."/>
            <person name="Maumus F."/>
            <person name="Mayer C."/>
            <person name="Miller J."/>
            <person name="Monier A."/>
            <person name="Salamov A."/>
            <person name="Young J."/>
            <person name="Aguilar M."/>
            <person name="Claverie J.M."/>
            <person name="Frickenhaus S."/>
            <person name="Gonzalez K."/>
            <person name="Herman E.K."/>
            <person name="Lin Y.C."/>
            <person name="Napier J."/>
            <person name="Ogata H."/>
            <person name="Sarno A.F."/>
            <person name="Shmutz J."/>
            <person name="Schroeder D."/>
            <person name="de Vargas C."/>
            <person name="Verret F."/>
            <person name="von Dassow P."/>
            <person name="Valentin K."/>
            <person name="Van de Peer Y."/>
            <person name="Wheeler G."/>
            <person name="Dacks J.B."/>
            <person name="Delwiche C.F."/>
            <person name="Dyhrman S.T."/>
            <person name="Glockner G."/>
            <person name="John U."/>
            <person name="Richards T."/>
            <person name="Worden A.Z."/>
            <person name="Zhang X."/>
            <person name="Grigoriev I.V."/>
            <person name="Allen A.E."/>
            <person name="Bidle K."/>
            <person name="Borodovsky M."/>
            <person name="Bowler C."/>
            <person name="Brownlee C."/>
            <person name="Cock J.M."/>
            <person name="Elias M."/>
            <person name="Gladyshev V.N."/>
            <person name="Groth M."/>
            <person name="Guda C."/>
            <person name="Hadaegh A."/>
            <person name="Iglesias-Rodriguez M.D."/>
            <person name="Jenkins J."/>
            <person name="Jones B.M."/>
            <person name="Lawson T."/>
            <person name="Leese F."/>
            <person name="Lindquist E."/>
            <person name="Lobanov A."/>
            <person name="Lomsadze A."/>
            <person name="Malik S.B."/>
            <person name="Marsh M.E."/>
            <person name="Mackinder L."/>
            <person name="Mock T."/>
            <person name="Mueller-Roeber B."/>
            <person name="Pagarete A."/>
            <person name="Parker M."/>
            <person name="Probert I."/>
            <person name="Quesneville H."/>
            <person name="Raines C."/>
            <person name="Rensing S.A."/>
            <person name="Riano-Pachon D.M."/>
            <person name="Richier S."/>
            <person name="Rokitta S."/>
            <person name="Shiraiwa Y."/>
            <person name="Soanes D.M."/>
            <person name="van der Giezen M."/>
            <person name="Wahlund T.M."/>
            <person name="Williams B."/>
            <person name="Wilson W."/>
            <person name="Wolfe G."/>
            <person name="Wurch L.L."/>
        </authorList>
    </citation>
    <scope>NUCLEOTIDE SEQUENCE</scope>
</reference>
<evidence type="ECO:0000313" key="4">
    <source>
        <dbReference type="Proteomes" id="UP000013827"/>
    </source>
</evidence>
<dbReference type="RefSeq" id="XP_005783809.1">
    <property type="nucleotide sequence ID" value="XM_005783752.1"/>
</dbReference>
<dbReference type="KEGG" id="ehx:EMIHUDRAFT_231973"/>
<organism evidence="3 4">
    <name type="scientific">Emiliania huxleyi (strain CCMP1516)</name>
    <dbReference type="NCBI Taxonomy" id="280463"/>
    <lineage>
        <taxon>Eukaryota</taxon>
        <taxon>Haptista</taxon>
        <taxon>Haptophyta</taxon>
        <taxon>Prymnesiophyceae</taxon>
        <taxon>Isochrysidales</taxon>
        <taxon>Noelaerhabdaceae</taxon>
        <taxon>Emiliania</taxon>
    </lineage>
</organism>
<feature type="compositionally biased region" description="Pro residues" evidence="1">
    <location>
        <begin position="576"/>
        <end position="587"/>
    </location>
</feature>
<keyword evidence="2" id="KW-0732">Signal</keyword>
<dbReference type="SUPFAM" id="SSF51126">
    <property type="entry name" value="Pectin lyase-like"/>
    <property type="match status" value="1"/>
</dbReference>
<dbReference type="PaxDb" id="2903-EOD31380"/>
<dbReference type="InterPro" id="IPR011050">
    <property type="entry name" value="Pectin_lyase_fold/virulence"/>
</dbReference>